<sequence length="348" mass="38824">MSGSSSLVKPDARLSPLFSDYQERLFACQKFTDTAERRVERDYIKLWHPLLLETMNLYGVLITYLLGGLWSLTEVTSYTVFRNLFQPKTNTGCVYEGRAIPDGESVALPGSCQTLKCYGNKFQKSNEDCATIMSSTFRCLPGESNVDQSTCIKSTCFVDHQGYSMKHTRGCKINGKCVFPSDFKDSFGLRFLCHRMTCTGKGFVRSQRKFLCQKFLASKVWKYMYTVGCVQDRSCCVRLRSSYVVEREKMADIACQMMTELGQTCGMGFLPTVVLSASTLALLTKGPARFITETWRQDEEEGNPLHRCVSRESLSPTPSGESLPSLKLSSCVDGGRGSDLAPTSSTPL</sequence>
<protein>
    <submittedName>
        <fullName evidence="2">Uncharacterized protein</fullName>
    </submittedName>
</protein>
<organism evidence="2">
    <name type="scientific">Magallana gigas</name>
    <name type="common">Pacific oyster</name>
    <name type="synonym">Crassostrea gigas</name>
    <dbReference type="NCBI Taxonomy" id="29159"/>
    <lineage>
        <taxon>Eukaryota</taxon>
        <taxon>Metazoa</taxon>
        <taxon>Spiralia</taxon>
        <taxon>Lophotrochozoa</taxon>
        <taxon>Mollusca</taxon>
        <taxon>Bivalvia</taxon>
        <taxon>Autobranchia</taxon>
        <taxon>Pteriomorphia</taxon>
        <taxon>Ostreida</taxon>
        <taxon>Ostreoidea</taxon>
        <taxon>Ostreidae</taxon>
        <taxon>Magallana</taxon>
    </lineage>
</organism>
<dbReference type="HOGENOM" id="CLU_797545_0_0_1"/>
<dbReference type="InParanoid" id="K1RPK4"/>
<feature type="compositionally biased region" description="Polar residues" evidence="1">
    <location>
        <begin position="312"/>
        <end position="322"/>
    </location>
</feature>
<reference evidence="2" key="1">
    <citation type="journal article" date="2012" name="Nature">
        <title>The oyster genome reveals stress adaptation and complexity of shell formation.</title>
        <authorList>
            <person name="Zhang G."/>
            <person name="Fang X."/>
            <person name="Guo X."/>
            <person name="Li L."/>
            <person name="Luo R."/>
            <person name="Xu F."/>
            <person name="Yang P."/>
            <person name="Zhang L."/>
            <person name="Wang X."/>
            <person name="Qi H."/>
            <person name="Xiong Z."/>
            <person name="Que H."/>
            <person name="Xie Y."/>
            <person name="Holland P.W."/>
            <person name="Paps J."/>
            <person name="Zhu Y."/>
            <person name="Wu F."/>
            <person name="Chen Y."/>
            <person name="Wang J."/>
            <person name="Peng C."/>
            <person name="Meng J."/>
            <person name="Yang L."/>
            <person name="Liu J."/>
            <person name="Wen B."/>
            <person name="Zhang N."/>
            <person name="Huang Z."/>
            <person name="Zhu Q."/>
            <person name="Feng Y."/>
            <person name="Mount A."/>
            <person name="Hedgecock D."/>
            <person name="Xu Z."/>
            <person name="Liu Y."/>
            <person name="Domazet-Loso T."/>
            <person name="Du Y."/>
            <person name="Sun X."/>
            <person name="Zhang S."/>
            <person name="Liu B."/>
            <person name="Cheng P."/>
            <person name="Jiang X."/>
            <person name="Li J."/>
            <person name="Fan D."/>
            <person name="Wang W."/>
            <person name="Fu W."/>
            <person name="Wang T."/>
            <person name="Wang B."/>
            <person name="Zhang J."/>
            <person name="Peng Z."/>
            <person name="Li Y."/>
            <person name="Li N."/>
            <person name="Wang J."/>
            <person name="Chen M."/>
            <person name="He Y."/>
            <person name="Tan F."/>
            <person name="Song X."/>
            <person name="Zheng Q."/>
            <person name="Huang R."/>
            <person name="Yang H."/>
            <person name="Du X."/>
            <person name="Chen L."/>
            <person name="Yang M."/>
            <person name="Gaffney P.M."/>
            <person name="Wang S."/>
            <person name="Luo L."/>
            <person name="She Z."/>
            <person name="Ming Y."/>
            <person name="Huang W."/>
            <person name="Zhang S."/>
            <person name="Huang B."/>
            <person name="Zhang Y."/>
            <person name="Qu T."/>
            <person name="Ni P."/>
            <person name="Miao G."/>
            <person name="Wang J."/>
            <person name="Wang Q."/>
            <person name="Steinberg C.E."/>
            <person name="Wang H."/>
            <person name="Li N."/>
            <person name="Qian L."/>
            <person name="Zhang G."/>
            <person name="Li Y."/>
            <person name="Yang H."/>
            <person name="Liu X."/>
            <person name="Wang J."/>
            <person name="Yin Y."/>
            <person name="Wang J."/>
        </authorList>
    </citation>
    <scope>NUCLEOTIDE SEQUENCE [LARGE SCALE GENOMIC DNA]</scope>
    <source>
        <strain evidence="2">05x7-T-G4-1.051#20</strain>
    </source>
</reference>
<accession>K1RPK4</accession>
<evidence type="ECO:0000256" key="1">
    <source>
        <dbReference type="SAM" id="MobiDB-lite"/>
    </source>
</evidence>
<evidence type="ECO:0000313" key="2">
    <source>
        <dbReference type="EMBL" id="EKC36346.1"/>
    </source>
</evidence>
<proteinExistence type="predicted"/>
<name>K1RPK4_MAGGI</name>
<gene>
    <name evidence="2" type="ORF">CGI_10027244</name>
</gene>
<dbReference type="EMBL" id="JH817380">
    <property type="protein sequence ID" value="EKC36346.1"/>
    <property type="molecule type" value="Genomic_DNA"/>
</dbReference>
<feature type="region of interest" description="Disordered" evidence="1">
    <location>
        <begin position="309"/>
        <end position="348"/>
    </location>
</feature>
<dbReference type="AlphaFoldDB" id="K1RPK4"/>